<organism evidence="1 2">
    <name type="scientific">Pyronema omphalodes (strain CBS 100304)</name>
    <name type="common">Pyronema confluens</name>
    <dbReference type="NCBI Taxonomy" id="1076935"/>
    <lineage>
        <taxon>Eukaryota</taxon>
        <taxon>Fungi</taxon>
        <taxon>Dikarya</taxon>
        <taxon>Ascomycota</taxon>
        <taxon>Pezizomycotina</taxon>
        <taxon>Pezizomycetes</taxon>
        <taxon>Pezizales</taxon>
        <taxon>Pyronemataceae</taxon>
        <taxon>Pyronema</taxon>
    </lineage>
</organism>
<dbReference type="Proteomes" id="UP000018144">
    <property type="component" value="Unassembled WGS sequence"/>
</dbReference>
<proteinExistence type="predicted"/>
<name>U4KUF7_PYROM</name>
<sequence>MGVRVPEFDGDESWWVIGVNVGILATSGCIRGLNEG</sequence>
<keyword evidence="2" id="KW-1185">Reference proteome</keyword>
<reference evidence="1 2" key="1">
    <citation type="journal article" date="2013" name="PLoS Genet.">
        <title>The genome and development-dependent transcriptomes of Pyronema confluens: a window into fungal evolution.</title>
        <authorList>
            <person name="Traeger S."/>
            <person name="Altegoer F."/>
            <person name="Freitag M."/>
            <person name="Gabaldon T."/>
            <person name="Kempken F."/>
            <person name="Kumar A."/>
            <person name="Marcet-Houben M."/>
            <person name="Poggeler S."/>
            <person name="Stajich J.E."/>
            <person name="Nowrousian M."/>
        </authorList>
    </citation>
    <scope>NUCLEOTIDE SEQUENCE [LARGE SCALE GENOMIC DNA]</scope>
    <source>
        <strain evidence="2">CBS 100304</strain>
        <tissue evidence="1">Vegetative mycelium</tissue>
    </source>
</reference>
<dbReference type="EMBL" id="HF935213">
    <property type="protein sequence ID" value="CCX04662.1"/>
    <property type="molecule type" value="Genomic_DNA"/>
</dbReference>
<gene>
    <name evidence="1" type="ORF">PCON_03264</name>
</gene>
<evidence type="ECO:0000313" key="1">
    <source>
        <dbReference type="EMBL" id="CCX04662.1"/>
    </source>
</evidence>
<evidence type="ECO:0000313" key="2">
    <source>
        <dbReference type="Proteomes" id="UP000018144"/>
    </source>
</evidence>
<dbReference type="PROSITE" id="PS51257">
    <property type="entry name" value="PROKAR_LIPOPROTEIN"/>
    <property type="match status" value="1"/>
</dbReference>
<protein>
    <submittedName>
        <fullName evidence="1">Uncharacterized protein</fullName>
    </submittedName>
</protein>
<accession>U4KUF7</accession>
<dbReference type="AlphaFoldDB" id="U4KUF7"/>